<dbReference type="Pfam" id="PF01844">
    <property type="entry name" value="HNH"/>
    <property type="match status" value="1"/>
</dbReference>
<dbReference type="EMBL" id="NARP01000024">
    <property type="protein sequence ID" value="OTP98849.1"/>
    <property type="molecule type" value="Genomic_DNA"/>
</dbReference>
<proteinExistence type="predicted"/>
<dbReference type="Proteomes" id="UP000194800">
    <property type="component" value="Unassembled WGS sequence"/>
</dbReference>
<dbReference type="EMBL" id="NART01000016">
    <property type="protein sequence ID" value="OTQ10542.1"/>
    <property type="molecule type" value="Genomic_DNA"/>
</dbReference>
<reference evidence="4 5" key="1">
    <citation type="submission" date="2017-03" db="EMBL/GenBank/DDBJ databases">
        <title>Comparative genomics of honeybee gut symbionts reveal geographically distinct and subgroup specific antibiotic resistance.</title>
        <authorList>
            <person name="Ludvigsen J."/>
            <person name="Porcellato D."/>
            <person name="Labee-Lund T.M."/>
            <person name="Amdam G.V."/>
            <person name="Rudi K."/>
        </authorList>
    </citation>
    <scope>NUCLEOTIDE SEQUENCE [LARGE SCALE GENOMIC DNA]</scope>
    <source>
        <strain evidence="2 5">A-7-12</strain>
        <strain evidence="3 4">A-9-12</strain>
    </source>
</reference>
<dbReference type="CDD" id="cd00085">
    <property type="entry name" value="HNHc"/>
    <property type="match status" value="1"/>
</dbReference>
<dbReference type="InterPro" id="IPR003615">
    <property type="entry name" value="HNH_nuc"/>
</dbReference>
<dbReference type="RefSeq" id="WP_086301212.1">
    <property type="nucleotide sequence ID" value="NZ_CAMLEZ010000001.1"/>
</dbReference>
<name>A0A242NFX1_9GAMM</name>
<accession>A0A242NFX1</accession>
<evidence type="ECO:0000313" key="5">
    <source>
        <dbReference type="Proteomes" id="UP000194977"/>
    </source>
</evidence>
<evidence type="ECO:0000313" key="3">
    <source>
        <dbReference type="EMBL" id="OTQ10542.1"/>
    </source>
</evidence>
<comment type="caution">
    <text evidence="2">The sequence shown here is derived from an EMBL/GenBank/DDBJ whole genome shotgun (WGS) entry which is preliminary data.</text>
</comment>
<keyword evidence="2" id="KW-0540">Nuclease</keyword>
<keyword evidence="2" id="KW-0378">Hydrolase</keyword>
<keyword evidence="4" id="KW-1185">Reference proteome</keyword>
<keyword evidence="2" id="KW-0255">Endonuclease</keyword>
<dbReference type="Proteomes" id="UP000194977">
    <property type="component" value="Unassembled WGS sequence"/>
</dbReference>
<dbReference type="InterPro" id="IPR002711">
    <property type="entry name" value="HNH"/>
</dbReference>
<dbReference type="GO" id="GO:0003676">
    <property type="term" value="F:nucleic acid binding"/>
    <property type="evidence" value="ECO:0007669"/>
    <property type="project" value="InterPro"/>
</dbReference>
<evidence type="ECO:0000259" key="1">
    <source>
        <dbReference type="SMART" id="SM00507"/>
    </source>
</evidence>
<dbReference type="Gene3D" id="1.10.30.50">
    <property type="match status" value="1"/>
</dbReference>
<dbReference type="GO" id="GO:0008270">
    <property type="term" value="F:zinc ion binding"/>
    <property type="evidence" value="ECO:0007669"/>
    <property type="project" value="InterPro"/>
</dbReference>
<dbReference type="GO" id="GO:0004519">
    <property type="term" value="F:endonuclease activity"/>
    <property type="evidence" value="ECO:0007669"/>
    <property type="project" value="UniProtKB-KW"/>
</dbReference>
<sequence length="121" mass="13887">MPPRIPKACRKQGCSLTTTDSSGYCSKHKQANIGWVRHQKGKSRHQRGYGSAWDKLRKQVLQRDRYICQCDECKRLGIIKEATHVDHIIAKAHGGTDDLSNLRAINCKCHEKKTAKERFNR</sequence>
<dbReference type="OrthoDB" id="5292295at2"/>
<dbReference type="AlphaFoldDB" id="A0A242NFX1"/>
<dbReference type="SMART" id="SM00507">
    <property type="entry name" value="HNHc"/>
    <property type="match status" value="1"/>
</dbReference>
<evidence type="ECO:0000313" key="4">
    <source>
        <dbReference type="Proteomes" id="UP000194800"/>
    </source>
</evidence>
<gene>
    <name evidence="3" type="ORF">B6C91_05160</name>
    <name evidence="2" type="ORF">B6D08_09440</name>
</gene>
<feature type="domain" description="HNH nuclease" evidence="1">
    <location>
        <begin position="55"/>
        <end position="111"/>
    </location>
</feature>
<organism evidence="2 5">
    <name type="scientific">Gilliamella apicola</name>
    <dbReference type="NCBI Taxonomy" id="1196095"/>
    <lineage>
        <taxon>Bacteria</taxon>
        <taxon>Pseudomonadati</taxon>
        <taxon>Pseudomonadota</taxon>
        <taxon>Gammaproteobacteria</taxon>
        <taxon>Orbales</taxon>
        <taxon>Orbaceae</taxon>
        <taxon>Gilliamella</taxon>
    </lineage>
</organism>
<protein>
    <submittedName>
        <fullName evidence="2">HNH endonuclease</fullName>
    </submittedName>
</protein>
<evidence type="ECO:0000313" key="2">
    <source>
        <dbReference type="EMBL" id="OTP98849.1"/>
    </source>
</evidence>